<protein>
    <submittedName>
        <fullName evidence="1">Uncharacterized protein</fullName>
    </submittedName>
</protein>
<reference evidence="2" key="1">
    <citation type="journal article" date="2013" name="Science">
        <title>The Amborella genome and the evolution of flowering plants.</title>
        <authorList>
            <consortium name="Amborella Genome Project"/>
        </authorList>
    </citation>
    <scope>NUCLEOTIDE SEQUENCE [LARGE SCALE GENOMIC DNA]</scope>
</reference>
<dbReference type="Proteomes" id="UP000017836">
    <property type="component" value="Unassembled WGS sequence"/>
</dbReference>
<sequence length="103" mass="10716">ASFLQLMSVIYFGIKGTTYLLGVGSACLQKHSGWGGSSWLVDGCGFVWVLLEIIFDLGVITGSVPGSSHATGIEALPAVNCSSIFHQGFSSYVVVEGDSVTAI</sequence>
<accession>W1P6T7</accession>
<dbReference type="AlphaFoldDB" id="W1P6T7"/>
<evidence type="ECO:0000313" key="1">
    <source>
        <dbReference type="EMBL" id="ERN02675.1"/>
    </source>
</evidence>
<dbReference type="EMBL" id="KI394487">
    <property type="protein sequence ID" value="ERN02675.1"/>
    <property type="molecule type" value="Genomic_DNA"/>
</dbReference>
<gene>
    <name evidence="1" type="ORF">AMTR_s00085p00090290</name>
</gene>
<dbReference type="Gramene" id="ERN02675">
    <property type="protein sequence ID" value="ERN02675"/>
    <property type="gene ID" value="AMTR_s00085p00090290"/>
</dbReference>
<name>W1P6T7_AMBTC</name>
<feature type="non-terminal residue" evidence="1">
    <location>
        <position position="1"/>
    </location>
</feature>
<organism evidence="1 2">
    <name type="scientific">Amborella trichopoda</name>
    <dbReference type="NCBI Taxonomy" id="13333"/>
    <lineage>
        <taxon>Eukaryota</taxon>
        <taxon>Viridiplantae</taxon>
        <taxon>Streptophyta</taxon>
        <taxon>Embryophyta</taxon>
        <taxon>Tracheophyta</taxon>
        <taxon>Spermatophyta</taxon>
        <taxon>Magnoliopsida</taxon>
        <taxon>Amborellales</taxon>
        <taxon>Amborellaceae</taxon>
        <taxon>Amborella</taxon>
    </lineage>
</organism>
<keyword evidence="2" id="KW-1185">Reference proteome</keyword>
<proteinExistence type="predicted"/>
<evidence type="ECO:0000313" key="2">
    <source>
        <dbReference type="Proteomes" id="UP000017836"/>
    </source>
</evidence>
<dbReference type="HOGENOM" id="CLU_2270595_0_0_1"/>